<dbReference type="Proteomes" id="UP000245489">
    <property type="component" value="Unassembled WGS sequence"/>
</dbReference>
<comment type="caution">
    <text evidence="1">The sequence shown here is derived from an EMBL/GenBank/DDBJ whole genome shotgun (WGS) entry which is preliminary data.</text>
</comment>
<reference evidence="1 2" key="1">
    <citation type="submission" date="2018-05" db="EMBL/GenBank/DDBJ databases">
        <title>Genomic Encyclopedia of Archaeal and Bacterial Type Strains, Phase II (KMG-II): from individual species to whole genera.</title>
        <authorList>
            <person name="Goeker M."/>
        </authorList>
    </citation>
    <scope>NUCLEOTIDE SEQUENCE [LARGE SCALE GENOMIC DNA]</scope>
    <source>
        <strain evidence="1 2">DSM 22214</strain>
    </source>
</reference>
<dbReference type="AlphaFoldDB" id="A0A316DI50"/>
<dbReference type="Pfam" id="PF08869">
    <property type="entry name" value="XisI"/>
    <property type="match status" value="1"/>
</dbReference>
<sequence>MDRKIKKYQKILTDFLVAESISKDLGTIELQVITDFKNNHFQLVETGWFEKRFIYQVVFHFDIKPNGRVWILVNNTDTLVAEELIKKGIPATDIVLGFHPAHARQYTGFAVA</sequence>
<proteinExistence type="predicted"/>
<evidence type="ECO:0000313" key="1">
    <source>
        <dbReference type="EMBL" id="PWK17834.1"/>
    </source>
</evidence>
<dbReference type="SUPFAM" id="SSF143847">
    <property type="entry name" value="XisI-like"/>
    <property type="match status" value="1"/>
</dbReference>
<dbReference type="EMBL" id="QGGO01000033">
    <property type="protein sequence ID" value="PWK17834.1"/>
    <property type="molecule type" value="Genomic_DNA"/>
</dbReference>
<accession>A0A316DI50</accession>
<protein>
    <submittedName>
        <fullName evidence="1">XisI protein</fullName>
    </submittedName>
</protein>
<organism evidence="1 2">
    <name type="scientific">Arcicella aurantiaca</name>
    <dbReference type="NCBI Taxonomy" id="591202"/>
    <lineage>
        <taxon>Bacteria</taxon>
        <taxon>Pseudomonadati</taxon>
        <taxon>Bacteroidota</taxon>
        <taxon>Cytophagia</taxon>
        <taxon>Cytophagales</taxon>
        <taxon>Flectobacillaceae</taxon>
        <taxon>Arcicella</taxon>
    </lineage>
</organism>
<gene>
    <name evidence="1" type="ORF">LV89_04281</name>
</gene>
<name>A0A316DI50_9BACT</name>
<dbReference type="InterPro" id="IPR035943">
    <property type="entry name" value="XisI-like_sf"/>
</dbReference>
<dbReference type="CDD" id="cd16382">
    <property type="entry name" value="XisI-like"/>
    <property type="match status" value="1"/>
</dbReference>
<evidence type="ECO:0000313" key="2">
    <source>
        <dbReference type="Proteomes" id="UP000245489"/>
    </source>
</evidence>
<dbReference type="Gene3D" id="3.30.310.110">
    <property type="entry name" value="XisI-like"/>
    <property type="match status" value="1"/>
</dbReference>
<dbReference type="RefSeq" id="WP_109744963.1">
    <property type="nucleotide sequence ID" value="NZ_QGGO01000033.1"/>
</dbReference>
<dbReference type="InterPro" id="IPR014968">
    <property type="entry name" value="XisI"/>
</dbReference>
<keyword evidence="2" id="KW-1185">Reference proteome</keyword>
<dbReference type="OrthoDB" id="961570at2"/>